<dbReference type="PANTHER" id="PTHR45947">
    <property type="entry name" value="SULFOQUINOVOSYL TRANSFERASE SQD2"/>
    <property type="match status" value="1"/>
</dbReference>
<dbReference type="Pfam" id="PF13579">
    <property type="entry name" value="Glyco_trans_4_4"/>
    <property type="match status" value="1"/>
</dbReference>
<dbReference type="Gene3D" id="3.40.50.2000">
    <property type="entry name" value="Glycogen Phosphorylase B"/>
    <property type="match status" value="2"/>
</dbReference>
<keyword evidence="4" id="KW-1185">Reference proteome</keyword>
<dbReference type="EMBL" id="JALHAT010000010">
    <property type="protein sequence ID" value="MCJ1960695.1"/>
    <property type="molecule type" value="Genomic_DNA"/>
</dbReference>
<dbReference type="InterPro" id="IPR050194">
    <property type="entry name" value="Glycosyltransferase_grp1"/>
</dbReference>
<evidence type="ECO:0000256" key="1">
    <source>
        <dbReference type="SAM" id="MobiDB-lite"/>
    </source>
</evidence>
<dbReference type="Proteomes" id="UP001162802">
    <property type="component" value="Unassembled WGS sequence"/>
</dbReference>
<organism evidence="3 4">
    <name type="scientific">Novosphingobium mangrovi</name>
    <name type="common">ex Hu et al. 2023</name>
    <dbReference type="NCBI Taxonomy" id="2930094"/>
    <lineage>
        <taxon>Bacteria</taxon>
        <taxon>Pseudomonadati</taxon>
        <taxon>Pseudomonadota</taxon>
        <taxon>Alphaproteobacteria</taxon>
        <taxon>Sphingomonadales</taxon>
        <taxon>Sphingomonadaceae</taxon>
        <taxon>Novosphingobium</taxon>
    </lineage>
</organism>
<gene>
    <name evidence="3" type="ORF">MTR65_08390</name>
</gene>
<dbReference type="Pfam" id="PF13692">
    <property type="entry name" value="Glyco_trans_1_4"/>
    <property type="match status" value="1"/>
</dbReference>
<comment type="caution">
    <text evidence="3">The sequence shown here is derived from an EMBL/GenBank/DDBJ whole genome shotgun (WGS) entry which is preliminary data.</text>
</comment>
<evidence type="ECO:0000313" key="4">
    <source>
        <dbReference type="Proteomes" id="UP001162802"/>
    </source>
</evidence>
<dbReference type="RefSeq" id="WP_243799084.1">
    <property type="nucleotide sequence ID" value="NZ_JALHAT010000010.1"/>
</dbReference>
<feature type="region of interest" description="Disordered" evidence="1">
    <location>
        <begin position="392"/>
        <end position="420"/>
    </location>
</feature>
<reference evidence="3" key="1">
    <citation type="submission" date="2022-03" db="EMBL/GenBank/DDBJ databases">
        <title>Identification of a novel bacterium isolated from mangrove sediments.</title>
        <authorList>
            <person name="Pan X."/>
        </authorList>
    </citation>
    <scope>NUCLEOTIDE SEQUENCE</scope>
    <source>
        <strain evidence="3">B2637</strain>
    </source>
</reference>
<evidence type="ECO:0000313" key="3">
    <source>
        <dbReference type="EMBL" id="MCJ1960695.1"/>
    </source>
</evidence>
<protein>
    <submittedName>
        <fullName evidence="3">Glycosyltransferase family 4 protein</fullName>
    </submittedName>
</protein>
<accession>A0ABT0ABY9</accession>
<feature type="compositionally biased region" description="Basic and acidic residues" evidence="1">
    <location>
        <begin position="407"/>
        <end position="420"/>
    </location>
</feature>
<sequence length="420" mass="47063">MKVLVLSSLAYSLTNFRGALLRELVANGHTVVAVAPDRNEDVERELDASGIGFRQVAMERTGTNFLRDLGLLFEYVRLMLRERPDLVLAYTQKPIIYGGIAARLLCVPRFYALMSGLGHVFSEDSHARVGLRKLVSKLYREAVRRARAIFVFNRDDRADMIRFGIVTPRHNVVQVPGSGVDLERFVQAPLPRQGLRFLLIGRLMRDKGVYEFLEAAARIKADHGDCEFWVLGHYERNNPTGIDEEECARLARQYPVTFIPGCSDVRPYLEASSVFVLPSFYREGLPRTILEAMATGRAVITTDMPGCREPIVEGENGYLVEPRDAEALRAAMMRFVEEPERAATMGARARDLAEKVYDVRKVNHQLLEEMDLLQAPWRAEPEAPEVRRGICDAAASGGATGPVPVRSEPDTVSEPRKVAH</sequence>
<evidence type="ECO:0000259" key="2">
    <source>
        <dbReference type="Pfam" id="PF13579"/>
    </source>
</evidence>
<name>A0ABT0ABY9_9SPHN</name>
<feature type="domain" description="Glycosyltransferase subfamily 4-like N-terminal" evidence="2">
    <location>
        <begin position="19"/>
        <end position="176"/>
    </location>
</feature>
<dbReference type="PANTHER" id="PTHR45947:SF3">
    <property type="entry name" value="SULFOQUINOVOSYL TRANSFERASE SQD2"/>
    <property type="match status" value="1"/>
</dbReference>
<dbReference type="InterPro" id="IPR028098">
    <property type="entry name" value="Glyco_trans_4-like_N"/>
</dbReference>
<dbReference type="SUPFAM" id="SSF53756">
    <property type="entry name" value="UDP-Glycosyltransferase/glycogen phosphorylase"/>
    <property type="match status" value="1"/>
</dbReference>
<proteinExistence type="predicted"/>
<dbReference type="CDD" id="cd03808">
    <property type="entry name" value="GT4_CapM-like"/>
    <property type="match status" value="1"/>
</dbReference>